<dbReference type="NCBIfam" id="NF033394">
    <property type="entry name" value="capsid_maj_Podo"/>
    <property type="match status" value="1"/>
</dbReference>
<proteinExistence type="predicted"/>
<name>A0A0F9QLR2_9ZZZZ</name>
<protein>
    <recommendedName>
        <fullName evidence="2">Capsid protein</fullName>
    </recommendedName>
</protein>
<dbReference type="InterPro" id="IPR049718">
    <property type="entry name" value="AKO59007-like"/>
</dbReference>
<evidence type="ECO:0000313" key="1">
    <source>
        <dbReference type="EMBL" id="KKN06283.1"/>
    </source>
</evidence>
<organism evidence="1">
    <name type="scientific">marine sediment metagenome</name>
    <dbReference type="NCBI Taxonomy" id="412755"/>
    <lineage>
        <taxon>unclassified sequences</taxon>
        <taxon>metagenomes</taxon>
        <taxon>ecological metagenomes</taxon>
    </lineage>
</organism>
<dbReference type="AlphaFoldDB" id="A0A0F9QLR2"/>
<gene>
    <name evidence="1" type="ORF">LCGC14_1078810</name>
</gene>
<dbReference type="EMBL" id="LAZR01004707">
    <property type="protein sequence ID" value="KKN06283.1"/>
    <property type="molecule type" value="Genomic_DNA"/>
</dbReference>
<sequence length="313" mass="35087">MALSVNELNTVSTRHFDKGVVTEQIYDNNVILDKLRKSNQIIVTGGTSIQHPIRYQELSDFEMIDPDAARVTSIKETRTSLELAWKFAKVDTGITWEEQTYNRSEKAIISLIADRYKEAGQDLAKGISTQFHQAFTSKGSYDMDGFFSCVAASSSTYAGIDQDDVSSWNAGVYDTSTSTLAMYGSGSIEAGMRACNFRTWPDYMVTTWANAAIYASKLQPGERRNPENGRAGASDIYFRGTPILADPQANTNVWMIIDSEYMFFYVQSDNNFDTGPWTEDPDRFKAMRTLMTVVGNFVFTRRKSFGAYTAYAS</sequence>
<comment type="caution">
    <text evidence="1">The sequence shown here is derived from an EMBL/GenBank/DDBJ whole genome shotgun (WGS) entry which is preliminary data.</text>
</comment>
<reference evidence="1" key="1">
    <citation type="journal article" date="2015" name="Nature">
        <title>Complex archaea that bridge the gap between prokaryotes and eukaryotes.</title>
        <authorList>
            <person name="Spang A."/>
            <person name="Saw J.H."/>
            <person name="Jorgensen S.L."/>
            <person name="Zaremba-Niedzwiedzka K."/>
            <person name="Martijn J."/>
            <person name="Lind A.E."/>
            <person name="van Eijk R."/>
            <person name="Schleper C."/>
            <person name="Guy L."/>
            <person name="Ettema T.J."/>
        </authorList>
    </citation>
    <scope>NUCLEOTIDE SEQUENCE</scope>
</reference>
<evidence type="ECO:0008006" key="2">
    <source>
        <dbReference type="Google" id="ProtNLM"/>
    </source>
</evidence>
<accession>A0A0F9QLR2</accession>